<feature type="region of interest" description="Disordered" evidence="1">
    <location>
        <begin position="1"/>
        <end position="20"/>
    </location>
</feature>
<proteinExistence type="predicted"/>
<organism evidence="2 3">
    <name type="scientific">Portunus trituberculatus</name>
    <name type="common">Swimming crab</name>
    <name type="synonym">Neptunus trituberculatus</name>
    <dbReference type="NCBI Taxonomy" id="210409"/>
    <lineage>
        <taxon>Eukaryota</taxon>
        <taxon>Metazoa</taxon>
        <taxon>Ecdysozoa</taxon>
        <taxon>Arthropoda</taxon>
        <taxon>Crustacea</taxon>
        <taxon>Multicrustacea</taxon>
        <taxon>Malacostraca</taxon>
        <taxon>Eumalacostraca</taxon>
        <taxon>Eucarida</taxon>
        <taxon>Decapoda</taxon>
        <taxon>Pleocyemata</taxon>
        <taxon>Brachyura</taxon>
        <taxon>Eubrachyura</taxon>
        <taxon>Portunoidea</taxon>
        <taxon>Portunidae</taxon>
        <taxon>Portuninae</taxon>
        <taxon>Portunus</taxon>
    </lineage>
</organism>
<evidence type="ECO:0000313" key="3">
    <source>
        <dbReference type="Proteomes" id="UP000324222"/>
    </source>
</evidence>
<comment type="caution">
    <text evidence="2">The sequence shown here is derived from an EMBL/GenBank/DDBJ whole genome shotgun (WGS) entry which is preliminary data.</text>
</comment>
<name>A0A5B7J9Y0_PORTR</name>
<accession>A0A5B7J9Y0</accession>
<dbReference type="AlphaFoldDB" id="A0A5B7J9Y0"/>
<evidence type="ECO:0000313" key="2">
    <source>
        <dbReference type="EMBL" id="MPC94671.1"/>
    </source>
</evidence>
<sequence length="119" mass="12926">METALPLERHATPEDGASLLPPWEPHLHTLRDTRQDWTSGGFFLAHGLDLHESSAAAHWRRAFSNAAGIGGKRAKEGGGRNAEMVHCGGGLVMWLCTRLSVCHGSPPPHNHDILLITHS</sequence>
<reference evidence="2 3" key="1">
    <citation type="submission" date="2019-05" db="EMBL/GenBank/DDBJ databases">
        <title>Another draft genome of Portunus trituberculatus and its Hox gene families provides insights of decapod evolution.</title>
        <authorList>
            <person name="Jeong J.-H."/>
            <person name="Song I."/>
            <person name="Kim S."/>
            <person name="Choi T."/>
            <person name="Kim D."/>
            <person name="Ryu S."/>
            <person name="Kim W."/>
        </authorList>
    </citation>
    <scope>NUCLEOTIDE SEQUENCE [LARGE SCALE GENOMIC DNA]</scope>
    <source>
        <tissue evidence="2">Muscle</tissue>
    </source>
</reference>
<dbReference type="EMBL" id="VSRR010099491">
    <property type="protein sequence ID" value="MPC94671.1"/>
    <property type="molecule type" value="Genomic_DNA"/>
</dbReference>
<gene>
    <name evidence="2" type="ORF">E2C01_089850</name>
</gene>
<protein>
    <submittedName>
        <fullName evidence="2">Uncharacterized protein</fullName>
    </submittedName>
</protein>
<evidence type="ECO:0000256" key="1">
    <source>
        <dbReference type="SAM" id="MobiDB-lite"/>
    </source>
</evidence>
<keyword evidence="3" id="KW-1185">Reference proteome</keyword>
<dbReference type="Proteomes" id="UP000324222">
    <property type="component" value="Unassembled WGS sequence"/>
</dbReference>